<dbReference type="EMBL" id="AZBU02000012">
    <property type="protein sequence ID" value="TKR59996.1"/>
    <property type="molecule type" value="Genomic_DNA"/>
</dbReference>
<name>A0A4U5LV34_STECR</name>
<dbReference type="OrthoDB" id="10067596at2759"/>
<dbReference type="AlphaFoldDB" id="A0A4U5LV34"/>
<evidence type="ECO:0000313" key="7">
    <source>
        <dbReference type="Proteomes" id="UP000298663"/>
    </source>
</evidence>
<keyword evidence="3" id="KW-0862">Zinc</keyword>
<keyword evidence="2" id="KW-0863">Zinc-finger</keyword>
<gene>
    <name evidence="6" type="ORF">L596_029593</name>
</gene>
<evidence type="ECO:0000256" key="3">
    <source>
        <dbReference type="ARBA" id="ARBA00022833"/>
    </source>
</evidence>
<keyword evidence="1" id="KW-0479">Metal-binding</keyword>
<dbReference type="GO" id="GO:0008270">
    <property type="term" value="F:zinc ion binding"/>
    <property type="evidence" value="ECO:0007669"/>
    <property type="project" value="UniProtKB-KW"/>
</dbReference>
<feature type="domain" description="FLYWCH-type" evidence="5">
    <location>
        <begin position="68"/>
        <end position="124"/>
    </location>
</feature>
<sequence length="417" mass="47446">MTDFSARSLVDRIERSSHSPYSTHGLTAGDLSPIFSDYGSSSDSDSISDKDDIHPGPRATSNTAEQVFLQTTRGNPLVAVSGFQFVQHGKPRKDGSQLWRCAKEKEEKCKARAVCEPRIFYSSIHSSRAHTRRRQHCYHGSKASIDMKKAVVDEPKKAPKKLIKQARKGVLDEVVLRLPKIENARRMIARMREIPGRGAVDVKNFYDVEFTEYFSSLGKHGSDRFLLWDSRDDPEVPDGQGIFLFATDDGLSSLKSTTCGLWMVSSDKRPVEETKAVLRRKDKVVEGFELLKGDANRLTNEFKKKACLRILNYFEPTYIHRYSRSSPGVAHLPRFPIRSWNNLNHVLEGAYRTNNSIESYHNSFKNNFRQNAKPTLSKLIRALHDEHLLKQIEAYRANGGNLLRHLFSLANRSNYMA</sequence>
<proteinExistence type="predicted"/>
<protein>
    <recommendedName>
        <fullName evidence="5">FLYWCH-type domain-containing protein</fullName>
    </recommendedName>
</protein>
<reference evidence="6 7" key="2">
    <citation type="journal article" date="2019" name="G3 (Bethesda)">
        <title>Hybrid Assembly of the Genome of the Entomopathogenic Nematode Steinernema carpocapsae Identifies the X-Chromosome.</title>
        <authorList>
            <person name="Serra L."/>
            <person name="Macchietto M."/>
            <person name="Macias-Munoz A."/>
            <person name="McGill C.J."/>
            <person name="Rodriguez I.M."/>
            <person name="Rodriguez B."/>
            <person name="Murad R."/>
            <person name="Mortazavi A."/>
        </authorList>
    </citation>
    <scope>NUCLEOTIDE SEQUENCE [LARGE SCALE GENOMIC DNA]</scope>
    <source>
        <strain evidence="6 7">ALL</strain>
    </source>
</reference>
<dbReference type="InterPro" id="IPR007588">
    <property type="entry name" value="Znf_FLYWCH"/>
</dbReference>
<comment type="caution">
    <text evidence="6">The sequence shown here is derived from an EMBL/GenBank/DDBJ whole genome shotgun (WGS) entry which is preliminary data.</text>
</comment>
<dbReference type="Gene3D" id="2.20.25.240">
    <property type="match status" value="1"/>
</dbReference>
<reference evidence="6 7" key="1">
    <citation type="journal article" date="2015" name="Genome Biol.">
        <title>Comparative genomics of Steinernema reveals deeply conserved gene regulatory networks.</title>
        <authorList>
            <person name="Dillman A.R."/>
            <person name="Macchietto M."/>
            <person name="Porter C.F."/>
            <person name="Rogers A."/>
            <person name="Williams B."/>
            <person name="Antoshechkin I."/>
            <person name="Lee M.M."/>
            <person name="Goodwin Z."/>
            <person name="Lu X."/>
            <person name="Lewis E.E."/>
            <person name="Goodrich-Blair H."/>
            <person name="Stock S.P."/>
            <person name="Adams B.J."/>
            <person name="Sternberg P.W."/>
            <person name="Mortazavi A."/>
        </authorList>
    </citation>
    <scope>NUCLEOTIDE SEQUENCE [LARGE SCALE GENOMIC DNA]</scope>
    <source>
        <strain evidence="6 7">ALL</strain>
    </source>
</reference>
<feature type="region of interest" description="Disordered" evidence="4">
    <location>
        <begin position="39"/>
        <end position="61"/>
    </location>
</feature>
<evidence type="ECO:0000259" key="5">
    <source>
        <dbReference type="Pfam" id="PF04500"/>
    </source>
</evidence>
<evidence type="ECO:0000256" key="4">
    <source>
        <dbReference type="SAM" id="MobiDB-lite"/>
    </source>
</evidence>
<organism evidence="6 7">
    <name type="scientific">Steinernema carpocapsae</name>
    <name type="common">Entomopathogenic nematode</name>
    <dbReference type="NCBI Taxonomy" id="34508"/>
    <lineage>
        <taxon>Eukaryota</taxon>
        <taxon>Metazoa</taxon>
        <taxon>Ecdysozoa</taxon>
        <taxon>Nematoda</taxon>
        <taxon>Chromadorea</taxon>
        <taxon>Rhabditida</taxon>
        <taxon>Tylenchina</taxon>
        <taxon>Panagrolaimomorpha</taxon>
        <taxon>Strongyloidoidea</taxon>
        <taxon>Steinernematidae</taxon>
        <taxon>Steinernema</taxon>
    </lineage>
</organism>
<dbReference type="Proteomes" id="UP000298663">
    <property type="component" value="Unassembled WGS sequence"/>
</dbReference>
<dbReference type="Pfam" id="PF04500">
    <property type="entry name" value="FLYWCH"/>
    <property type="match status" value="1"/>
</dbReference>
<evidence type="ECO:0000256" key="1">
    <source>
        <dbReference type="ARBA" id="ARBA00022723"/>
    </source>
</evidence>
<evidence type="ECO:0000313" key="6">
    <source>
        <dbReference type="EMBL" id="TKR59996.1"/>
    </source>
</evidence>
<keyword evidence="7" id="KW-1185">Reference proteome</keyword>
<evidence type="ECO:0000256" key="2">
    <source>
        <dbReference type="ARBA" id="ARBA00022771"/>
    </source>
</evidence>
<accession>A0A4U5LV34</accession>